<feature type="transmembrane region" description="Helical" evidence="2">
    <location>
        <begin position="21"/>
        <end position="39"/>
    </location>
</feature>
<feature type="region of interest" description="Disordered" evidence="1">
    <location>
        <begin position="1069"/>
        <end position="1099"/>
    </location>
</feature>
<feature type="compositionally biased region" description="Polar residues" evidence="1">
    <location>
        <begin position="1084"/>
        <end position="1099"/>
    </location>
</feature>
<keyword evidence="4" id="KW-1185">Reference proteome</keyword>
<evidence type="ECO:0000256" key="2">
    <source>
        <dbReference type="SAM" id="Phobius"/>
    </source>
</evidence>
<sequence>MFLERKRGAEKSQRSGRLSRWLVAALFLVAILFVLRSLAPQTIGETARRQFLSKLQNHYPSLNVSIRRGHFDPDMGLTFEGIRIAESTSGGRWSLRDLVRIERLTVVGSFDTQRMMDQQNPIVTNRIIVQGVQANAWLDGAGDLSLAKLMPLPSFGPGAPRTDIRSAKLSFFGEGDRAKPIDAELQDVVVLKAQLPEHDASSTRSTSTAPDLVLADQEITLRGIADFVDQFAAKIVIQDGNIDTRLSAGGIRIDRAMLDRLPSEWTSSIREIHDVSCALDAKLAAYFPANGTPNFQLESNLYDGRFSHPSLPYSVTGMRGKFQCDPKGVKIEAAQALLGDALVLVHGHVDGYDLMDSEVDLDVSTRGLMLDRRIASSLPIQVQEQWNKIQPVGRVDIDAKLNRVDRQWEKVVDLTCNGVDVQYEKFPYPVEQVIGKITMRGDTIAATNLSARVGGRRMQCAFRIPSRPGLTPEKSFVISTDGPVPINEALLNALSPMGSTKQSKMEKFVRSLEPSGSIQLANAIFITDKNNQKTRKIDLSVVDGGLRYDQFAYRLYNVAGTIKVDNDLVHINGFRATNANAGAVQCDGLYRMPTTNQTQVQTESRLALKFRATNVLMDESLRQSLPASSQQVWDAISPSGILDQLDVRLTQMGSGNPLAMDITAEQIAHDQVTNRTLSLRPPALPYRIDVTGGKVRFDGSKVWIDSLDGRHDASKLSANGMCSPGPDGRWVLALDLHSGSRLHPDGELIASLPPQMREAMRRLQLRGPVSVRGKTQLALPSERLPQTAIDWDLVLQLEGNRIADVGPVHSIRGGLSVRGHSDQNVLRAEGQVNIDSMHAFDQQIAAIHGPFSIVDDRLTLGDVQTSTPISGELFDGKVDMNGDLLLSSGNFDISMAILDAQVPTLLAEYGYTDQDFTGELTGQAQLQGNLETTDLLKGTGAVRMSGANMYKLPFLIQVMNLLRISPSEDHAFTDAEMEFTLFGDTVTFSDMQIWGELVTLHGGGTLDHRRELDLTFNTRVSPKNTFSRVFRPLNSQRYTLWTIDVRGPMANPQIERRALDGVSETLGRWFPGRKESSNAEFDESGSSPRTANGQPSRRQ</sequence>
<keyword evidence="2" id="KW-0812">Transmembrane</keyword>
<dbReference type="Proteomes" id="UP000316598">
    <property type="component" value="Unassembled WGS sequence"/>
</dbReference>
<evidence type="ECO:0000256" key="1">
    <source>
        <dbReference type="SAM" id="MobiDB-lite"/>
    </source>
</evidence>
<evidence type="ECO:0000313" key="4">
    <source>
        <dbReference type="Proteomes" id="UP000316598"/>
    </source>
</evidence>
<protein>
    <submittedName>
        <fullName evidence="3">Uncharacterized protein</fullName>
    </submittedName>
</protein>
<reference evidence="3 4" key="1">
    <citation type="submission" date="2019-02" db="EMBL/GenBank/DDBJ databases">
        <title>Deep-cultivation of Planctomycetes and their phenomic and genomic characterization uncovers novel biology.</title>
        <authorList>
            <person name="Wiegand S."/>
            <person name="Jogler M."/>
            <person name="Boedeker C."/>
            <person name="Pinto D."/>
            <person name="Vollmers J."/>
            <person name="Rivas-Marin E."/>
            <person name="Kohn T."/>
            <person name="Peeters S.H."/>
            <person name="Heuer A."/>
            <person name="Rast P."/>
            <person name="Oberbeckmann S."/>
            <person name="Bunk B."/>
            <person name="Jeske O."/>
            <person name="Meyerdierks A."/>
            <person name="Storesund J.E."/>
            <person name="Kallscheuer N."/>
            <person name="Luecker S."/>
            <person name="Lage O.M."/>
            <person name="Pohl T."/>
            <person name="Merkel B.J."/>
            <person name="Hornburger P."/>
            <person name="Mueller R.-W."/>
            <person name="Bruemmer F."/>
            <person name="Labrenz M."/>
            <person name="Spormann A.M."/>
            <person name="Op Den Camp H."/>
            <person name="Overmann J."/>
            <person name="Amann R."/>
            <person name="Jetten M.S.M."/>
            <person name="Mascher T."/>
            <person name="Medema M.H."/>
            <person name="Devos D.P."/>
            <person name="Kaster A.-K."/>
            <person name="Ovreas L."/>
            <person name="Rohde M."/>
            <person name="Galperin M.Y."/>
            <person name="Jogler C."/>
        </authorList>
    </citation>
    <scope>NUCLEOTIDE SEQUENCE [LARGE SCALE GENOMIC DNA]</scope>
    <source>
        <strain evidence="3 4">Pla22</strain>
    </source>
</reference>
<evidence type="ECO:0000313" key="3">
    <source>
        <dbReference type="EMBL" id="TWT54313.1"/>
    </source>
</evidence>
<gene>
    <name evidence="3" type="ORF">Pla22_19590</name>
</gene>
<accession>A0A5C5WWF5</accession>
<comment type="caution">
    <text evidence="3">The sequence shown here is derived from an EMBL/GenBank/DDBJ whole genome shotgun (WGS) entry which is preliminary data.</text>
</comment>
<organism evidence="3 4">
    <name type="scientific">Rubripirellula amarantea</name>
    <dbReference type="NCBI Taxonomy" id="2527999"/>
    <lineage>
        <taxon>Bacteria</taxon>
        <taxon>Pseudomonadati</taxon>
        <taxon>Planctomycetota</taxon>
        <taxon>Planctomycetia</taxon>
        <taxon>Pirellulales</taxon>
        <taxon>Pirellulaceae</taxon>
        <taxon>Rubripirellula</taxon>
    </lineage>
</organism>
<dbReference type="EMBL" id="SJPI01000001">
    <property type="protein sequence ID" value="TWT54313.1"/>
    <property type="molecule type" value="Genomic_DNA"/>
</dbReference>
<keyword evidence="2" id="KW-0472">Membrane</keyword>
<dbReference type="AlphaFoldDB" id="A0A5C5WWF5"/>
<keyword evidence="2" id="KW-1133">Transmembrane helix</keyword>
<name>A0A5C5WWF5_9BACT</name>
<proteinExistence type="predicted"/>
<dbReference type="OrthoDB" id="223541at2"/>